<keyword evidence="2" id="KW-1185">Reference proteome</keyword>
<evidence type="ECO:0000313" key="1">
    <source>
        <dbReference type="EMBL" id="KAK3392734.1"/>
    </source>
</evidence>
<proteinExistence type="predicted"/>
<gene>
    <name evidence="1" type="ORF">B0H63DRAFT_808</name>
</gene>
<dbReference type="AlphaFoldDB" id="A0AAE0P3Q0"/>
<accession>A0AAE0P3Q0</accession>
<comment type="caution">
    <text evidence="1">The sequence shown here is derived from an EMBL/GenBank/DDBJ whole genome shotgun (WGS) entry which is preliminary data.</text>
</comment>
<evidence type="ECO:0000313" key="2">
    <source>
        <dbReference type="Proteomes" id="UP001285441"/>
    </source>
</evidence>
<reference evidence="1" key="2">
    <citation type="submission" date="2023-06" db="EMBL/GenBank/DDBJ databases">
        <authorList>
            <consortium name="Lawrence Berkeley National Laboratory"/>
            <person name="Haridas S."/>
            <person name="Hensen N."/>
            <person name="Bonometti L."/>
            <person name="Westerberg I."/>
            <person name="Brannstrom I.O."/>
            <person name="Guillou S."/>
            <person name="Cros-Aarteil S."/>
            <person name="Calhoun S."/>
            <person name="Kuo A."/>
            <person name="Mondo S."/>
            <person name="Pangilinan J."/>
            <person name="Riley R."/>
            <person name="LaButti K."/>
            <person name="Andreopoulos B."/>
            <person name="Lipzen A."/>
            <person name="Chen C."/>
            <person name="Yanf M."/>
            <person name="Daum C."/>
            <person name="Ng V."/>
            <person name="Clum A."/>
            <person name="Steindorff A."/>
            <person name="Ohm R."/>
            <person name="Martin F."/>
            <person name="Silar P."/>
            <person name="Natvig D."/>
            <person name="Lalanne C."/>
            <person name="Gautier V."/>
            <person name="Ament-velasquez S.L."/>
            <person name="Kruys A."/>
            <person name="Hutchinson M.I."/>
            <person name="Powell A.J."/>
            <person name="Barry K."/>
            <person name="Miller A.N."/>
            <person name="Grigoriev I.V."/>
            <person name="Debuchy R."/>
            <person name="Gladieux P."/>
            <person name="Thoren M.H."/>
            <person name="Johannesson H."/>
        </authorList>
    </citation>
    <scope>NUCLEOTIDE SEQUENCE</scope>
    <source>
        <strain evidence="1">CBS 232.78</strain>
    </source>
</reference>
<reference evidence="1" key="1">
    <citation type="journal article" date="2023" name="Mol. Phylogenet. Evol.">
        <title>Genome-scale phylogeny and comparative genomics of the fungal order Sordariales.</title>
        <authorList>
            <person name="Hensen N."/>
            <person name="Bonometti L."/>
            <person name="Westerberg I."/>
            <person name="Brannstrom I.O."/>
            <person name="Guillou S."/>
            <person name="Cros-Aarteil S."/>
            <person name="Calhoun S."/>
            <person name="Haridas S."/>
            <person name="Kuo A."/>
            <person name="Mondo S."/>
            <person name="Pangilinan J."/>
            <person name="Riley R."/>
            <person name="LaButti K."/>
            <person name="Andreopoulos B."/>
            <person name="Lipzen A."/>
            <person name="Chen C."/>
            <person name="Yan M."/>
            <person name="Daum C."/>
            <person name="Ng V."/>
            <person name="Clum A."/>
            <person name="Steindorff A."/>
            <person name="Ohm R.A."/>
            <person name="Martin F."/>
            <person name="Silar P."/>
            <person name="Natvig D.O."/>
            <person name="Lalanne C."/>
            <person name="Gautier V."/>
            <person name="Ament-Velasquez S.L."/>
            <person name="Kruys A."/>
            <person name="Hutchinson M.I."/>
            <person name="Powell A.J."/>
            <person name="Barry K."/>
            <person name="Miller A.N."/>
            <person name="Grigoriev I.V."/>
            <person name="Debuchy R."/>
            <person name="Gladieux P."/>
            <person name="Hiltunen Thoren M."/>
            <person name="Johannesson H."/>
        </authorList>
    </citation>
    <scope>NUCLEOTIDE SEQUENCE</scope>
    <source>
        <strain evidence="1">CBS 232.78</strain>
    </source>
</reference>
<sequence length="196" mass="21738">MFEPPLHHTSFVLMRDWVNWRERRTNTAPPLPIHLPASATPPFPHPTLSADSSRLQRLDQILAPRDCQPRPPPLSIDSLSLIDFALLAFFLLTASFPIQRDIFSTLYGLPIQSSKKYLCSSVLGDASTHQQVGSTNHETKLLKACCRLRGSTYLPLRPYGTHPTLTGLSSPLSNGNSCKPLHILLLLLIGFESSCT</sequence>
<protein>
    <submittedName>
        <fullName evidence="1">Uncharacterized protein</fullName>
    </submittedName>
</protein>
<organism evidence="1 2">
    <name type="scientific">Podospora didyma</name>
    <dbReference type="NCBI Taxonomy" id="330526"/>
    <lineage>
        <taxon>Eukaryota</taxon>
        <taxon>Fungi</taxon>
        <taxon>Dikarya</taxon>
        <taxon>Ascomycota</taxon>
        <taxon>Pezizomycotina</taxon>
        <taxon>Sordariomycetes</taxon>
        <taxon>Sordariomycetidae</taxon>
        <taxon>Sordariales</taxon>
        <taxon>Podosporaceae</taxon>
        <taxon>Podospora</taxon>
    </lineage>
</organism>
<dbReference type="EMBL" id="JAULSW010000001">
    <property type="protein sequence ID" value="KAK3392734.1"/>
    <property type="molecule type" value="Genomic_DNA"/>
</dbReference>
<dbReference type="Proteomes" id="UP001285441">
    <property type="component" value="Unassembled WGS sequence"/>
</dbReference>
<name>A0AAE0P3Q0_9PEZI</name>